<dbReference type="GeneID" id="35866728"/>
<dbReference type="PANTHER" id="PTHR10344:SF4">
    <property type="entry name" value="UMP-CMP KINASE 2, MITOCHONDRIAL"/>
    <property type="match status" value="1"/>
</dbReference>
<keyword evidence="5 11" id="KW-0545">Nucleotide biosynthesis</keyword>
<evidence type="ECO:0000256" key="6">
    <source>
        <dbReference type="ARBA" id="ARBA00022741"/>
    </source>
</evidence>
<gene>
    <name evidence="11 13" type="primary">tmk</name>
    <name evidence="13" type="ORF">CYJ19_06805</name>
</gene>
<dbReference type="GO" id="GO:0005829">
    <property type="term" value="C:cytosol"/>
    <property type="evidence" value="ECO:0007669"/>
    <property type="project" value="TreeGrafter"/>
</dbReference>
<keyword evidence="6 11" id="KW-0547">Nucleotide-binding</keyword>
<feature type="domain" description="Thymidylate kinase-like" evidence="12">
    <location>
        <begin position="19"/>
        <end position="207"/>
    </location>
</feature>
<dbReference type="Pfam" id="PF02223">
    <property type="entry name" value="Thymidylate_kin"/>
    <property type="match status" value="1"/>
</dbReference>
<reference evidence="13 14" key="1">
    <citation type="submission" date="2017-12" db="EMBL/GenBank/DDBJ databases">
        <title>Phylogenetic diversity of female urinary microbiome.</title>
        <authorList>
            <person name="Thomas-White K."/>
            <person name="Wolfe A.J."/>
        </authorList>
    </citation>
    <scope>NUCLEOTIDE SEQUENCE [LARGE SCALE GENOMIC DNA]</scope>
    <source>
        <strain evidence="13 14">UMB0402</strain>
    </source>
</reference>
<dbReference type="RefSeq" id="WP_051141917.1">
    <property type="nucleotide sequence ID" value="NZ_JASOXK010000007.1"/>
</dbReference>
<dbReference type="InterPro" id="IPR018095">
    <property type="entry name" value="Thymidylate_kin_CS"/>
</dbReference>
<comment type="caution">
    <text evidence="13">The sequence shown here is derived from an EMBL/GenBank/DDBJ whole genome shotgun (WGS) entry which is preliminary data.</text>
</comment>
<dbReference type="AlphaFoldDB" id="A0A2I1IN42"/>
<keyword evidence="7 11" id="KW-0418">Kinase</keyword>
<evidence type="ECO:0000256" key="4">
    <source>
        <dbReference type="ARBA" id="ARBA00022679"/>
    </source>
</evidence>
<dbReference type="CDD" id="cd01672">
    <property type="entry name" value="TMPK"/>
    <property type="match status" value="1"/>
</dbReference>
<dbReference type="FunFam" id="3.40.50.300:FF:000225">
    <property type="entry name" value="Thymidylate kinase"/>
    <property type="match status" value="1"/>
</dbReference>
<comment type="function">
    <text evidence="10 11">Phosphorylation of dTMP to form dTDP in both de novo and salvage pathways of dTTP synthesis.</text>
</comment>
<evidence type="ECO:0000256" key="2">
    <source>
        <dbReference type="ARBA" id="ARBA00012980"/>
    </source>
</evidence>
<dbReference type="SUPFAM" id="SSF52540">
    <property type="entry name" value="P-loop containing nucleoside triphosphate hydrolases"/>
    <property type="match status" value="1"/>
</dbReference>
<dbReference type="PANTHER" id="PTHR10344">
    <property type="entry name" value="THYMIDYLATE KINASE"/>
    <property type="match status" value="1"/>
</dbReference>
<dbReference type="InterPro" id="IPR039430">
    <property type="entry name" value="Thymidylate_kin-like_dom"/>
</dbReference>
<evidence type="ECO:0000256" key="10">
    <source>
        <dbReference type="ARBA" id="ARBA00057735"/>
    </source>
</evidence>
<name>A0A2I1IN42_9ACTO</name>
<dbReference type="GO" id="GO:0006233">
    <property type="term" value="P:dTDP biosynthetic process"/>
    <property type="evidence" value="ECO:0007669"/>
    <property type="project" value="InterPro"/>
</dbReference>
<evidence type="ECO:0000256" key="8">
    <source>
        <dbReference type="ARBA" id="ARBA00022840"/>
    </source>
</evidence>
<evidence type="ECO:0000256" key="3">
    <source>
        <dbReference type="ARBA" id="ARBA00017144"/>
    </source>
</evidence>
<keyword evidence="14" id="KW-1185">Reference proteome</keyword>
<dbReference type="GO" id="GO:0006227">
    <property type="term" value="P:dUDP biosynthetic process"/>
    <property type="evidence" value="ECO:0007669"/>
    <property type="project" value="TreeGrafter"/>
</dbReference>
<evidence type="ECO:0000313" key="14">
    <source>
        <dbReference type="Proteomes" id="UP000235122"/>
    </source>
</evidence>
<dbReference type="EC" id="2.7.4.9" evidence="2 11"/>
<keyword evidence="8 11" id="KW-0067">ATP-binding</keyword>
<dbReference type="HAMAP" id="MF_00165">
    <property type="entry name" value="Thymidylate_kinase"/>
    <property type="match status" value="1"/>
</dbReference>
<evidence type="ECO:0000256" key="7">
    <source>
        <dbReference type="ARBA" id="ARBA00022777"/>
    </source>
</evidence>
<dbReference type="EMBL" id="PKKO01000003">
    <property type="protein sequence ID" value="PKY72543.1"/>
    <property type="molecule type" value="Genomic_DNA"/>
</dbReference>
<dbReference type="STRING" id="33007.HMPREF3198_00329"/>
<dbReference type="GO" id="GO:0004798">
    <property type="term" value="F:dTMP kinase activity"/>
    <property type="evidence" value="ECO:0007669"/>
    <property type="project" value="UniProtKB-UniRule"/>
</dbReference>
<evidence type="ECO:0000313" key="13">
    <source>
        <dbReference type="EMBL" id="PKY72543.1"/>
    </source>
</evidence>
<dbReference type="Proteomes" id="UP000235122">
    <property type="component" value="Unassembled WGS sequence"/>
</dbReference>
<dbReference type="GO" id="GO:0006235">
    <property type="term" value="P:dTTP biosynthetic process"/>
    <property type="evidence" value="ECO:0007669"/>
    <property type="project" value="UniProtKB-UniRule"/>
</dbReference>
<dbReference type="Gene3D" id="3.40.50.300">
    <property type="entry name" value="P-loop containing nucleotide triphosphate hydrolases"/>
    <property type="match status" value="1"/>
</dbReference>
<dbReference type="InterPro" id="IPR027417">
    <property type="entry name" value="P-loop_NTPase"/>
</dbReference>
<protein>
    <recommendedName>
        <fullName evidence="3 11">Thymidylate kinase</fullName>
        <ecNumber evidence="2 11">2.7.4.9</ecNumber>
    </recommendedName>
    <alternativeName>
        <fullName evidence="11">dTMP kinase</fullName>
    </alternativeName>
</protein>
<comment type="similarity">
    <text evidence="1 11">Belongs to the thymidylate kinase family.</text>
</comment>
<dbReference type="GO" id="GO:0005524">
    <property type="term" value="F:ATP binding"/>
    <property type="evidence" value="ECO:0007669"/>
    <property type="project" value="UniProtKB-UniRule"/>
</dbReference>
<evidence type="ECO:0000256" key="11">
    <source>
        <dbReference type="HAMAP-Rule" id="MF_00165"/>
    </source>
</evidence>
<organism evidence="13 14">
    <name type="scientific">Winkia neuii</name>
    <dbReference type="NCBI Taxonomy" id="33007"/>
    <lineage>
        <taxon>Bacteria</taxon>
        <taxon>Bacillati</taxon>
        <taxon>Actinomycetota</taxon>
        <taxon>Actinomycetes</taxon>
        <taxon>Actinomycetales</taxon>
        <taxon>Actinomycetaceae</taxon>
        <taxon>Winkia</taxon>
    </lineage>
</organism>
<evidence type="ECO:0000256" key="1">
    <source>
        <dbReference type="ARBA" id="ARBA00009776"/>
    </source>
</evidence>
<dbReference type="PROSITE" id="PS01331">
    <property type="entry name" value="THYMIDYLATE_KINASE"/>
    <property type="match status" value="1"/>
</dbReference>
<sequence>MASSAGGGAARARGVFITFEGGEGVGKSTQVRELARRFEEAGRQVLTTFEPGDSELGRVLRKQVMNGPQDIDAKTEALLYAADRAYHVATVVRPALLAGKVVICDRYIDSSVAYQGSGRNLGPEEVRQLSEWASSGLEPDATIVLELEPAAAKARLAERGGAPDRIEGAGAAFHAQVRASFGELARQFPHRVRVVEGSGTVSEVTDRVSAALVELGVQL</sequence>
<evidence type="ECO:0000259" key="12">
    <source>
        <dbReference type="Pfam" id="PF02223"/>
    </source>
</evidence>
<dbReference type="InterPro" id="IPR018094">
    <property type="entry name" value="Thymidylate_kinase"/>
</dbReference>
<accession>A0A2I1IN42</accession>
<proteinExistence type="inferred from homology"/>
<evidence type="ECO:0000256" key="9">
    <source>
        <dbReference type="ARBA" id="ARBA00048743"/>
    </source>
</evidence>
<dbReference type="NCBIfam" id="TIGR00041">
    <property type="entry name" value="DTMP_kinase"/>
    <property type="match status" value="1"/>
</dbReference>
<evidence type="ECO:0000256" key="5">
    <source>
        <dbReference type="ARBA" id="ARBA00022727"/>
    </source>
</evidence>
<comment type="catalytic activity">
    <reaction evidence="9 11">
        <text>dTMP + ATP = dTDP + ADP</text>
        <dbReference type="Rhea" id="RHEA:13517"/>
        <dbReference type="ChEBI" id="CHEBI:30616"/>
        <dbReference type="ChEBI" id="CHEBI:58369"/>
        <dbReference type="ChEBI" id="CHEBI:63528"/>
        <dbReference type="ChEBI" id="CHEBI:456216"/>
        <dbReference type="EC" id="2.7.4.9"/>
    </reaction>
</comment>
<feature type="binding site" evidence="11">
    <location>
        <begin position="21"/>
        <end position="28"/>
    </location>
    <ligand>
        <name>ATP</name>
        <dbReference type="ChEBI" id="CHEBI:30616"/>
    </ligand>
</feature>
<keyword evidence="4 11" id="KW-0808">Transferase</keyword>